<dbReference type="Gene3D" id="3.40.50.1170">
    <property type="entry name" value="L-asparaginase, N-terminal domain"/>
    <property type="match status" value="1"/>
</dbReference>
<dbReference type="SUPFAM" id="SSF53774">
    <property type="entry name" value="Glutaminase/Asparaginase"/>
    <property type="match status" value="1"/>
</dbReference>
<dbReference type="SFLD" id="SFLDS00057">
    <property type="entry name" value="Glutaminase/Asparaginase"/>
    <property type="match status" value="1"/>
</dbReference>
<dbReference type="SMART" id="SM00870">
    <property type="entry name" value="Asparaginase"/>
    <property type="match status" value="1"/>
</dbReference>
<evidence type="ECO:0000313" key="9">
    <source>
        <dbReference type="EMBL" id="EFD93925.1"/>
    </source>
</evidence>
<keyword evidence="2 9" id="KW-0378">Hydrolase</keyword>
<dbReference type="InterPro" id="IPR036152">
    <property type="entry name" value="Asp/glu_Ase-like_sf"/>
</dbReference>
<dbReference type="eggNOG" id="COG0252">
    <property type="taxonomic scope" value="Bacteria"/>
</dbReference>
<dbReference type="Gene3D" id="3.40.50.40">
    <property type="match status" value="1"/>
</dbReference>
<dbReference type="OrthoDB" id="9788068at2"/>
<evidence type="ECO:0000259" key="8">
    <source>
        <dbReference type="Pfam" id="PF17763"/>
    </source>
</evidence>
<sequence length="327" mass="35562">MGMKHIHIIACGGTIAGIGERAESLTQYQAGKLAWQEMVQAVPAIRKTAVLTGEQFCNLDSADMTEALWIKLAGRIRTVLQKDSCDGVVVTHGTDTLEETAYFLNLTVHTDKPIILTGAMRPATALSADGPLNILAAVQTAAVPEAGKYGVLVVMNNRICAARFVEKTDTAQVDSFQCRQQGYVGVVQENRPYFYQRPLRLHTYESQLILPITDELPYVPIVYCHVGMDPNLFSVLAAAGAPAMVLVGLGHGRMPQGVYTKIEALQKQGVLFVRTSRVSGGTVTFLQEYAGCLWGDSLTPQKAKILLQLALLQGADSTRIQHLLQTH</sequence>
<dbReference type="InterPro" id="IPR004550">
    <property type="entry name" value="AsnASE_II"/>
</dbReference>
<dbReference type="EMBL" id="ADGP01000020">
    <property type="protein sequence ID" value="EFD93925.1"/>
    <property type="molecule type" value="Genomic_DNA"/>
</dbReference>
<evidence type="ECO:0000256" key="5">
    <source>
        <dbReference type="PROSITE-ProRule" id="PRU10100"/>
    </source>
</evidence>
<reference evidence="9" key="2">
    <citation type="submission" date="2009-12" db="EMBL/GenBank/DDBJ databases">
        <authorList>
            <person name="Madupu R."/>
            <person name="Durkin A.S."/>
            <person name="Torralba M."/>
            <person name="Methe B."/>
            <person name="Sutton G.G."/>
            <person name="Strausberg R.L."/>
            <person name="Nelson K.E."/>
        </authorList>
    </citation>
    <scope>NUCLEOTIDE SEQUENCE</scope>
    <source>
        <strain evidence="9">28L</strain>
    </source>
</reference>
<feature type="domain" description="Asparaginase/glutaminase C-terminal" evidence="8">
    <location>
        <begin position="219"/>
        <end position="323"/>
    </location>
</feature>
<evidence type="ECO:0000256" key="1">
    <source>
        <dbReference type="ARBA" id="ARBA00010518"/>
    </source>
</evidence>
<comment type="similarity">
    <text evidence="1 6">Belongs to the asparaginase 1 family.</text>
</comment>
<keyword evidence="12" id="KW-1185">Reference proteome</keyword>
<dbReference type="PANTHER" id="PTHR11707">
    <property type="entry name" value="L-ASPARAGINASE"/>
    <property type="match status" value="1"/>
</dbReference>
<dbReference type="GO" id="GO:0006528">
    <property type="term" value="P:asparagine metabolic process"/>
    <property type="evidence" value="ECO:0007669"/>
    <property type="project" value="InterPro"/>
</dbReference>
<feature type="active site" evidence="5">
    <location>
        <position position="94"/>
    </location>
</feature>
<evidence type="ECO:0000256" key="4">
    <source>
        <dbReference type="PIRSR" id="PIRSR001220-2"/>
    </source>
</evidence>
<dbReference type="Proteomes" id="UP000004018">
    <property type="component" value="Unassembled WGS sequence"/>
</dbReference>
<dbReference type="PIRSF" id="PIRSF001220">
    <property type="entry name" value="L-ASNase_gatD"/>
    <property type="match status" value="1"/>
</dbReference>
<dbReference type="InterPro" id="IPR037152">
    <property type="entry name" value="L-asparaginase_N_sf"/>
</dbReference>
<dbReference type="EC" id="3.5.1.1" evidence="9"/>
<evidence type="ECO:0000313" key="12">
    <source>
        <dbReference type="Proteomes" id="UP000004018"/>
    </source>
</evidence>
<feature type="binding site" evidence="4">
    <location>
        <begin position="94"/>
        <end position="95"/>
    </location>
    <ligand>
        <name>substrate</name>
    </ligand>
</feature>
<feature type="domain" description="L-asparaginase N-terminal" evidence="7">
    <location>
        <begin position="5"/>
        <end position="198"/>
    </location>
</feature>
<proteinExistence type="inferred from homology"/>
<dbReference type="PRINTS" id="PR00139">
    <property type="entry name" value="ASNGLNASE"/>
</dbReference>
<organism evidence="9 11">
    <name type="scientific">Megasphaera lornae</name>
    <dbReference type="NCBI Taxonomy" id="1000568"/>
    <lineage>
        <taxon>Bacteria</taxon>
        <taxon>Bacillati</taxon>
        <taxon>Bacillota</taxon>
        <taxon>Negativicutes</taxon>
        <taxon>Veillonellales</taxon>
        <taxon>Veillonellaceae</taxon>
        <taxon>Megasphaera</taxon>
    </lineage>
</organism>
<dbReference type="GO" id="GO:0004067">
    <property type="term" value="F:asparaginase activity"/>
    <property type="evidence" value="ECO:0007669"/>
    <property type="project" value="UniProtKB-UniRule"/>
</dbReference>
<feature type="binding site" evidence="4">
    <location>
        <position position="61"/>
    </location>
    <ligand>
        <name>substrate</name>
    </ligand>
</feature>
<dbReference type="FunFam" id="3.40.50.1170:FF:000001">
    <property type="entry name" value="L-asparaginase 2"/>
    <property type="match status" value="1"/>
</dbReference>
<dbReference type="PROSITE" id="PS51732">
    <property type="entry name" value="ASN_GLN_ASE_3"/>
    <property type="match status" value="1"/>
</dbReference>
<evidence type="ECO:0000313" key="10">
    <source>
        <dbReference type="EMBL" id="EGL39845.1"/>
    </source>
</evidence>
<dbReference type="PIRSF" id="PIRSF500176">
    <property type="entry name" value="L_ASNase"/>
    <property type="match status" value="1"/>
</dbReference>
<dbReference type="STRING" id="699218.HMPREF0889_0322"/>
<dbReference type="InterPro" id="IPR040919">
    <property type="entry name" value="Asparaginase_C"/>
</dbReference>
<dbReference type="PANTHER" id="PTHR11707:SF28">
    <property type="entry name" value="60 KDA LYSOPHOSPHOLIPASE"/>
    <property type="match status" value="1"/>
</dbReference>
<evidence type="ECO:0000313" key="11">
    <source>
        <dbReference type="Proteomes" id="UP000003242"/>
    </source>
</evidence>
<name>D3LUZ7_9FIRM</name>
<dbReference type="AlphaFoldDB" id="D3LUZ7"/>
<gene>
    <name evidence="9" type="ORF">HMPREF0889_0322</name>
    <name evidence="10" type="ORF">HMPREF1039_0334</name>
</gene>
<evidence type="ECO:0000259" key="7">
    <source>
        <dbReference type="Pfam" id="PF00710"/>
    </source>
</evidence>
<evidence type="ECO:0000256" key="6">
    <source>
        <dbReference type="RuleBase" id="RU004456"/>
    </source>
</evidence>
<feature type="active site" description="O-isoaspartyl threonine intermediate" evidence="3">
    <location>
        <position position="14"/>
    </location>
</feature>
<protein>
    <submittedName>
        <fullName evidence="9">L-asparaginase, type II</fullName>
        <ecNumber evidence="9">3.5.1.1</ecNumber>
    </submittedName>
</protein>
<dbReference type="InterPro" id="IPR006034">
    <property type="entry name" value="Asparaginase/glutaminase-like"/>
</dbReference>
<accession>D3LUZ7</accession>
<dbReference type="InterPro" id="IPR027475">
    <property type="entry name" value="Asparaginase/glutaminase_AS2"/>
</dbReference>
<dbReference type="NCBIfam" id="TIGR00520">
    <property type="entry name" value="asnASE_II"/>
    <property type="match status" value="1"/>
</dbReference>
<dbReference type="InterPro" id="IPR027473">
    <property type="entry name" value="L-asparaginase_C"/>
</dbReference>
<dbReference type="RefSeq" id="WP_007391217.1">
    <property type="nucleotide sequence ID" value="NZ_AFIJ01000032.1"/>
</dbReference>
<evidence type="ECO:0000256" key="3">
    <source>
        <dbReference type="PIRSR" id="PIRSR001220-1"/>
    </source>
</evidence>
<evidence type="ECO:0000256" key="2">
    <source>
        <dbReference type="ARBA" id="ARBA00022801"/>
    </source>
</evidence>
<dbReference type="EMBL" id="AFIJ01000032">
    <property type="protein sequence ID" value="EGL39845.1"/>
    <property type="molecule type" value="Genomic_DNA"/>
</dbReference>
<dbReference type="PROSITE" id="PS00917">
    <property type="entry name" value="ASN_GLN_ASE_2"/>
    <property type="match status" value="1"/>
</dbReference>
<dbReference type="InterPro" id="IPR027474">
    <property type="entry name" value="L-asparaginase_N"/>
</dbReference>
<dbReference type="Proteomes" id="UP000003242">
    <property type="component" value="Unassembled WGS sequence"/>
</dbReference>
<comment type="caution">
    <text evidence="9">The sequence shown here is derived from an EMBL/GenBank/DDBJ whole genome shotgun (WGS) entry which is preliminary data.</text>
</comment>
<reference evidence="11" key="1">
    <citation type="submission" date="2009-12" db="EMBL/GenBank/DDBJ databases">
        <title>Sequence of Clostridiales genomosp. BVAB3 str. UPII9-5.</title>
        <authorList>
            <person name="Madupu R."/>
            <person name="Durkin A.S."/>
            <person name="Torralba M."/>
            <person name="Methe B."/>
            <person name="Sutton G.G."/>
            <person name="Strausberg R.L."/>
            <person name="Nelson K.E."/>
        </authorList>
    </citation>
    <scope>NUCLEOTIDE SEQUENCE [LARGE SCALE GENOMIC DNA]</scope>
    <source>
        <strain evidence="11">28L</strain>
    </source>
</reference>
<dbReference type="CDD" id="cd08964">
    <property type="entry name" value="L-asparaginase_II"/>
    <property type="match status" value="1"/>
</dbReference>
<dbReference type="Pfam" id="PF00710">
    <property type="entry name" value="Asparaginase"/>
    <property type="match status" value="1"/>
</dbReference>
<reference evidence="10 12" key="3">
    <citation type="submission" date="2011-04" db="EMBL/GenBank/DDBJ databases">
        <authorList>
            <person name="Harkins D.M."/>
            <person name="Madupu R."/>
            <person name="Durkin A.S."/>
            <person name="Torralba M."/>
            <person name="Methe B."/>
            <person name="Sutton G.G."/>
            <person name="Nelson K.E."/>
        </authorList>
    </citation>
    <scope>NUCLEOTIDE SEQUENCE [LARGE SCALE GENOMIC DNA]</scope>
    <source>
        <strain evidence="10 12">UPII 199-6</strain>
    </source>
</reference>
<dbReference type="Pfam" id="PF17763">
    <property type="entry name" value="Asparaginase_C"/>
    <property type="match status" value="1"/>
</dbReference>